<feature type="transmembrane region" description="Helical" evidence="7">
    <location>
        <begin position="312"/>
        <end position="334"/>
    </location>
</feature>
<feature type="transmembrane region" description="Helical" evidence="7">
    <location>
        <begin position="92"/>
        <end position="115"/>
    </location>
</feature>
<dbReference type="GO" id="GO:0005886">
    <property type="term" value="C:plasma membrane"/>
    <property type="evidence" value="ECO:0007669"/>
    <property type="project" value="UniProtKB-SubCell"/>
</dbReference>
<comment type="subcellular location">
    <subcellularLocation>
        <location evidence="1">Cell membrane</location>
        <topology evidence="1">Multi-pass membrane protein</topology>
    </subcellularLocation>
</comment>
<feature type="transmembrane region" description="Helical" evidence="7">
    <location>
        <begin position="281"/>
        <end position="306"/>
    </location>
</feature>
<feature type="transmembrane region" description="Helical" evidence="7">
    <location>
        <begin position="21"/>
        <end position="44"/>
    </location>
</feature>
<dbReference type="Pfam" id="PF07690">
    <property type="entry name" value="MFS_1"/>
    <property type="match status" value="1"/>
</dbReference>
<dbReference type="PROSITE" id="PS50850">
    <property type="entry name" value="MFS"/>
    <property type="match status" value="1"/>
</dbReference>
<keyword evidence="10" id="KW-1185">Reference proteome</keyword>
<dbReference type="InterPro" id="IPR004638">
    <property type="entry name" value="EmrB-like"/>
</dbReference>
<evidence type="ECO:0000256" key="2">
    <source>
        <dbReference type="ARBA" id="ARBA00022448"/>
    </source>
</evidence>
<dbReference type="RefSeq" id="WP_185126510.1">
    <property type="nucleotide sequence ID" value="NZ_CAJEWD010000008.1"/>
</dbReference>
<dbReference type="Gene3D" id="1.20.1250.20">
    <property type="entry name" value="MFS general substrate transporter like domains"/>
    <property type="match status" value="1"/>
</dbReference>
<feature type="transmembrane region" description="Helical" evidence="7">
    <location>
        <begin position="121"/>
        <end position="141"/>
    </location>
</feature>
<evidence type="ECO:0000313" key="9">
    <source>
        <dbReference type="EMBL" id="CAD2080775.1"/>
    </source>
</evidence>
<feature type="domain" description="Major facilitator superfamily (MFS) profile" evidence="8">
    <location>
        <begin position="26"/>
        <end position="485"/>
    </location>
</feature>
<dbReference type="InterPro" id="IPR036259">
    <property type="entry name" value="MFS_trans_sf"/>
</dbReference>
<accession>A0A6V7RR97</accession>
<dbReference type="InterPro" id="IPR011701">
    <property type="entry name" value="MFS"/>
</dbReference>
<dbReference type="PANTHER" id="PTHR42718">
    <property type="entry name" value="MAJOR FACILITATOR SUPERFAMILY MULTIDRUG TRANSPORTER MFSC"/>
    <property type="match status" value="1"/>
</dbReference>
<protein>
    <submittedName>
        <fullName evidence="9">Multidrug export protein EmrB</fullName>
    </submittedName>
</protein>
<feature type="transmembrane region" description="Helical" evidence="7">
    <location>
        <begin position="372"/>
        <end position="390"/>
    </location>
</feature>
<evidence type="ECO:0000256" key="1">
    <source>
        <dbReference type="ARBA" id="ARBA00004651"/>
    </source>
</evidence>
<dbReference type="PRINTS" id="PR01036">
    <property type="entry name" value="TCRTETB"/>
</dbReference>
<dbReference type="AlphaFoldDB" id="A0A6V7RR97"/>
<evidence type="ECO:0000256" key="5">
    <source>
        <dbReference type="ARBA" id="ARBA00022989"/>
    </source>
</evidence>
<feature type="transmembrane region" description="Helical" evidence="7">
    <location>
        <begin position="153"/>
        <end position="174"/>
    </location>
</feature>
<feature type="transmembrane region" description="Helical" evidence="7">
    <location>
        <begin position="346"/>
        <end position="366"/>
    </location>
</feature>
<keyword evidence="2" id="KW-0813">Transport</keyword>
<evidence type="ECO:0000256" key="3">
    <source>
        <dbReference type="ARBA" id="ARBA00022475"/>
    </source>
</evidence>
<feature type="transmembrane region" description="Helical" evidence="7">
    <location>
        <begin position="243"/>
        <end position="261"/>
    </location>
</feature>
<keyword evidence="3" id="KW-1003">Cell membrane</keyword>
<dbReference type="PANTHER" id="PTHR42718:SF43">
    <property type="entry name" value="LINCOMYCIN RESISTANCE PROTEIN LMRB"/>
    <property type="match status" value="1"/>
</dbReference>
<sequence length="501" mass="54821">MTTTNENKKSQYEFLSDDPNVKTLPIMVALIIGAFFAILNETLLNISLSTLMKEFDVTLPTVQWVATGFMLMMAIVMPISPLLLGWFTTRQIFVGTMITFLVGTLIAGSAPNFGILLFGRMVQAIGTGLIMPIMFNVFLLIYPPHKRGKIMGIVGLVIMFAPAMGPTLSGLIVQYFGWRYLFFLVVPFTIFSILFALKFLVNITEQTRPKIDWLSIVFSTIGLGATIYGFSHAGESAKGFLSTSVYIPIIVGLIALTFFAIRQFKLDEPLMDLRVFKFPMFLHATIIFIIIIMAMFASELILPLFMQGPMGLTAAAAGLLLLPGSILNGALSPFMGALFDKVGPRVMMVPATIVLAATMFMFSRLTGDTPEWVIIVGFILIMISVSALMMPAETNGLNQLPKHMYPHGTAVMSTLQPLAGAIGVSVFIGLLNSRQAAYLEGVDNPESATAINDAMVVGTEFVYFIMVAFAVLAIILSLLVYRAKPIENLVKAPKQIDKNND</sequence>
<feature type="transmembrane region" description="Helical" evidence="7">
    <location>
        <begin position="410"/>
        <end position="431"/>
    </location>
</feature>
<keyword evidence="4 7" id="KW-0812">Transmembrane</keyword>
<keyword evidence="5 7" id="KW-1133">Transmembrane helix</keyword>
<feature type="transmembrane region" description="Helical" evidence="7">
    <location>
        <begin position="213"/>
        <end position="231"/>
    </location>
</feature>
<dbReference type="InterPro" id="IPR020846">
    <property type="entry name" value="MFS_dom"/>
</dbReference>
<dbReference type="GO" id="GO:0022857">
    <property type="term" value="F:transmembrane transporter activity"/>
    <property type="evidence" value="ECO:0007669"/>
    <property type="project" value="InterPro"/>
</dbReference>
<evidence type="ECO:0000256" key="6">
    <source>
        <dbReference type="ARBA" id="ARBA00023136"/>
    </source>
</evidence>
<proteinExistence type="predicted"/>
<evidence type="ECO:0000313" key="10">
    <source>
        <dbReference type="Proteomes" id="UP000589351"/>
    </source>
</evidence>
<name>A0A6V7RR97_9STAP</name>
<dbReference type="CDD" id="cd17503">
    <property type="entry name" value="MFS_LmrB_MDR_like"/>
    <property type="match status" value="1"/>
</dbReference>
<dbReference type="Gene3D" id="1.20.1720.10">
    <property type="entry name" value="Multidrug resistance protein D"/>
    <property type="match status" value="1"/>
</dbReference>
<keyword evidence="6 7" id="KW-0472">Membrane</keyword>
<evidence type="ECO:0000256" key="4">
    <source>
        <dbReference type="ARBA" id="ARBA00022692"/>
    </source>
</evidence>
<feature type="transmembrane region" description="Helical" evidence="7">
    <location>
        <begin position="64"/>
        <end position="85"/>
    </location>
</feature>
<dbReference type="EMBL" id="CAJEWD010000008">
    <property type="protein sequence ID" value="CAD2080775.1"/>
    <property type="molecule type" value="Genomic_DNA"/>
</dbReference>
<evidence type="ECO:0000259" key="8">
    <source>
        <dbReference type="PROSITE" id="PS50850"/>
    </source>
</evidence>
<gene>
    <name evidence="9" type="primary">emrB_2</name>
    <name evidence="9" type="ORF">JEODO184_02016</name>
</gene>
<reference evidence="9 10" key="1">
    <citation type="submission" date="2020-07" db="EMBL/GenBank/DDBJ databases">
        <authorList>
            <person name="Criscuolo A."/>
        </authorList>
    </citation>
    <scope>NUCLEOTIDE SEQUENCE [LARGE SCALE GENOMIC DNA]</scope>
    <source>
        <strain evidence="9">CIP111649</strain>
    </source>
</reference>
<organism evidence="9 10">
    <name type="scientific">Jeotgalicoccus meleagridis</name>
    <dbReference type="NCBI Taxonomy" id="2759181"/>
    <lineage>
        <taxon>Bacteria</taxon>
        <taxon>Bacillati</taxon>
        <taxon>Bacillota</taxon>
        <taxon>Bacilli</taxon>
        <taxon>Bacillales</taxon>
        <taxon>Staphylococcaceae</taxon>
        <taxon>Jeotgalicoccus</taxon>
    </lineage>
</organism>
<dbReference type="Proteomes" id="UP000589351">
    <property type="component" value="Unassembled WGS sequence"/>
</dbReference>
<comment type="caution">
    <text evidence="9">The sequence shown here is derived from an EMBL/GenBank/DDBJ whole genome shotgun (WGS) entry which is preliminary data.</text>
</comment>
<dbReference type="NCBIfam" id="TIGR00711">
    <property type="entry name" value="efflux_EmrB"/>
    <property type="match status" value="1"/>
</dbReference>
<dbReference type="SUPFAM" id="SSF103473">
    <property type="entry name" value="MFS general substrate transporter"/>
    <property type="match status" value="1"/>
</dbReference>
<evidence type="ECO:0000256" key="7">
    <source>
        <dbReference type="SAM" id="Phobius"/>
    </source>
</evidence>
<feature type="transmembrane region" description="Helical" evidence="7">
    <location>
        <begin position="180"/>
        <end position="201"/>
    </location>
</feature>
<feature type="transmembrane region" description="Helical" evidence="7">
    <location>
        <begin position="461"/>
        <end position="481"/>
    </location>
</feature>